<keyword evidence="3" id="KW-1185">Reference proteome</keyword>
<dbReference type="AlphaFoldDB" id="C1MU33"/>
<sequence length="352" mass="38865">MLVALRDHFLEPVNVEVDVLVALPRAEVVAARSEIGYAHAQHESTTGADVAAAHAALRTGGDVSSLHTVGRPGADISEVCGQAVKRARVPLLLRLVLAPEARVLLLLRLVLAPEARVLLLLRLVLAPEARVLLLLRLVLPPEARQRRVLPAKLTVVLLHPLRERLVVLAVLREHLFQSRARAALARDELHEMVEALEPVRADEVLLGDGREHAQVHARVVDLALERGPKRATVRSEVLLYPLPDAAAEPADLLRVPERVERDDAEAMHQLDGFGRDAVVERRTRVVARGEDADVDDDRGSREDAPAYVVVEYVPNWRPVEGEQEGGSTSFVTHEHERGSTSARGVDEREERW</sequence>
<reference evidence="2 3" key="1">
    <citation type="journal article" date="2009" name="Science">
        <title>Green evolution and dynamic adaptations revealed by genomes of the marine picoeukaryotes Micromonas.</title>
        <authorList>
            <person name="Worden A.Z."/>
            <person name="Lee J.H."/>
            <person name="Mock T."/>
            <person name="Rouze P."/>
            <person name="Simmons M.P."/>
            <person name="Aerts A.L."/>
            <person name="Allen A.E."/>
            <person name="Cuvelier M.L."/>
            <person name="Derelle E."/>
            <person name="Everett M.V."/>
            <person name="Foulon E."/>
            <person name="Grimwood J."/>
            <person name="Gundlach H."/>
            <person name="Henrissat B."/>
            <person name="Napoli C."/>
            <person name="McDonald S.M."/>
            <person name="Parker M.S."/>
            <person name="Rombauts S."/>
            <person name="Salamov A."/>
            <person name="Von Dassow P."/>
            <person name="Badger J.H."/>
            <person name="Coutinho P.M."/>
            <person name="Demir E."/>
            <person name="Dubchak I."/>
            <person name="Gentemann C."/>
            <person name="Eikrem W."/>
            <person name="Gready J.E."/>
            <person name="John U."/>
            <person name="Lanier W."/>
            <person name="Lindquist E.A."/>
            <person name="Lucas S."/>
            <person name="Mayer K.F."/>
            <person name="Moreau H."/>
            <person name="Not F."/>
            <person name="Otillar R."/>
            <person name="Panaud O."/>
            <person name="Pangilinan J."/>
            <person name="Paulsen I."/>
            <person name="Piegu B."/>
            <person name="Poliakov A."/>
            <person name="Robbens S."/>
            <person name="Schmutz J."/>
            <person name="Toulza E."/>
            <person name="Wyss T."/>
            <person name="Zelensky A."/>
            <person name="Zhou K."/>
            <person name="Armbrust E.V."/>
            <person name="Bhattacharya D."/>
            <person name="Goodenough U.W."/>
            <person name="Van de Peer Y."/>
            <person name="Grigoriev I.V."/>
        </authorList>
    </citation>
    <scope>NUCLEOTIDE SEQUENCE [LARGE SCALE GENOMIC DNA]</scope>
    <source>
        <strain evidence="2 3">CCMP1545</strain>
    </source>
</reference>
<proteinExistence type="predicted"/>
<feature type="region of interest" description="Disordered" evidence="1">
    <location>
        <begin position="317"/>
        <end position="352"/>
    </location>
</feature>
<dbReference type="Proteomes" id="UP000001876">
    <property type="component" value="Unassembled WGS sequence"/>
</dbReference>
<dbReference type="GeneID" id="9684580"/>
<gene>
    <name evidence="2" type="ORF">MICPUCDRAFT_69448</name>
</gene>
<organism evidence="3">
    <name type="scientific">Micromonas pusilla (strain CCMP1545)</name>
    <name type="common">Picoplanktonic green alga</name>
    <dbReference type="NCBI Taxonomy" id="564608"/>
    <lineage>
        <taxon>Eukaryota</taxon>
        <taxon>Viridiplantae</taxon>
        <taxon>Chlorophyta</taxon>
        <taxon>Mamiellophyceae</taxon>
        <taxon>Mamiellales</taxon>
        <taxon>Mamiellaceae</taxon>
        <taxon>Micromonas</taxon>
    </lineage>
</organism>
<evidence type="ECO:0000313" key="2">
    <source>
        <dbReference type="EMBL" id="EEH56559.1"/>
    </source>
</evidence>
<accession>C1MU33</accession>
<evidence type="ECO:0000313" key="3">
    <source>
        <dbReference type="Proteomes" id="UP000001876"/>
    </source>
</evidence>
<protein>
    <submittedName>
        <fullName evidence="2">Predicted protein</fullName>
    </submittedName>
</protein>
<name>C1MU33_MICPC</name>
<dbReference type="RefSeq" id="XP_003059427.1">
    <property type="nucleotide sequence ID" value="XM_003059381.1"/>
</dbReference>
<dbReference type="KEGG" id="mpp:MICPUCDRAFT_69448"/>
<feature type="compositionally biased region" description="Basic and acidic residues" evidence="1">
    <location>
        <begin position="332"/>
        <end position="352"/>
    </location>
</feature>
<evidence type="ECO:0000256" key="1">
    <source>
        <dbReference type="SAM" id="MobiDB-lite"/>
    </source>
</evidence>
<dbReference type="EMBL" id="GG663740">
    <property type="protein sequence ID" value="EEH56559.1"/>
    <property type="molecule type" value="Genomic_DNA"/>
</dbReference>